<evidence type="ECO:0000256" key="1">
    <source>
        <dbReference type="SAM" id="MobiDB-lite"/>
    </source>
</evidence>
<name>A0ABU9CA24_9BURK</name>
<evidence type="ECO:0000313" key="2">
    <source>
        <dbReference type="EMBL" id="MEK8048730.1"/>
    </source>
</evidence>
<dbReference type="Pfam" id="PF19268">
    <property type="entry name" value="CIS_TMP"/>
    <property type="match status" value="1"/>
</dbReference>
<proteinExistence type="predicted"/>
<dbReference type="InterPro" id="IPR045538">
    <property type="entry name" value="CIS_TMP"/>
</dbReference>
<reference evidence="2 3" key="1">
    <citation type="submission" date="2024-04" db="EMBL/GenBank/DDBJ databases">
        <title>Novel species of the genus Ideonella isolated from streams.</title>
        <authorList>
            <person name="Lu H."/>
        </authorList>
    </citation>
    <scope>NUCLEOTIDE SEQUENCE [LARGE SCALE GENOMIC DNA]</scope>
    <source>
        <strain evidence="2 3">DXS22W</strain>
    </source>
</reference>
<organism evidence="2 3">
    <name type="scientific">Pseudaquabacterium inlustre</name>
    <dbReference type="NCBI Taxonomy" id="2984192"/>
    <lineage>
        <taxon>Bacteria</taxon>
        <taxon>Pseudomonadati</taxon>
        <taxon>Pseudomonadota</taxon>
        <taxon>Betaproteobacteria</taxon>
        <taxon>Burkholderiales</taxon>
        <taxon>Sphaerotilaceae</taxon>
        <taxon>Pseudaquabacterium</taxon>
    </lineage>
</organism>
<protein>
    <submittedName>
        <fullName evidence="2">Contractile injection system tape measure protein</fullName>
    </submittedName>
</protein>
<accession>A0ABU9CA24</accession>
<feature type="compositionally biased region" description="Basic and acidic residues" evidence="1">
    <location>
        <begin position="440"/>
        <end position="452"/>
    </location>
</feature>
<dbReference type="Proteomes" id="UP001365405">
    <property type="component" value="Unassembled WGS sequence"/>
</dbReference>
<dbReference type="EMBL" id="JBBUTH010000001">
    <property type="protein sequence ID" value="MEK8048730.1"/>
    <property type="molecule type" value="Genomic_DNA"/>
</dbReference>
<gene>
    <name evidence="2" type="ORF">AACH10_00595</name>
</gene>
<comment type="caution">
    <text evidence="2">The sequence shown here is derived from an EMBL/GenBank/DDBJ whole genome shotgun (WGS) entry which is preliminary data.</text>
</comment>
<feature type="region of interest" description="Disordered" evidence="1">
    <location>
        <begin position="440"/>
        <end position="463"/>
    </location>
</feature>
<keyword evidence="3" id="KW-1185">Reference proteome</keyword>
<dbReference type="RefSeq" id="WP_341408405.1">
    <property type="nucleotide sequence ID" value="NZ_JBBUTH010000001.1"/>
</dbReference>
<evidence type="ECO:0000313" key="3">
    <source>
        <dbReference type="Proteomes" id="UP001365405"/>
    </source>
</evidence>
<sequence>MARHRILRQVIELQGCPPGTDAALRAQLGELARRHLLPVIERAFEALDQPGRLLRAQRLDLQLPAVPLGTAMPGQPVDEAWARAFAAQLDGQLGAALTQTLQLTDPHQADLELLDQFIARGHVPWWAPLDQADLVPATLRRVLADARAPAALRALGLVGAGADAAWQRLAATAGEAARAAWLAALWPDAAAAGGPAQTGWPGWPWREALADAVHPQGRGRGQVLRAWWQGVLPLAAQLRATGVRGPDPAMLPALAARLAAALGVAPAPLWPVWRQAFDRRLSAPQAGAGVGDAGPAQAWWRALAQPDGHDATAERAAHDWLRRWGRMVDGPGAHRHAAARLDTAPEPLAHLCQVLVRHWARWPVPAREAAVAALADAPAAPARGDPAWQALAGLAQAALRDGLLPARWRDDLRQALLRQPSDGALAPLHAALHAALRHLEGHREGHRPRGADAEPGASDAPTIDRGFAASDGVAVVNAGLVLLWPFLPAFFGRLGWLLTDGPQAGRAFAQPALAACAARLLHALAQGPGSGPAEADADDPDADPPVPEHWLPLAKLLCGLAPESPLPASAAPDAAARAEGDLLLQAVIAQAPILREMSVPAFRGSFLWRDGQLGVRDGHWLLRVERAAYDMVRDRFPWGVSLVRLPWMDTALQVEW</sequence>